<evidence type="ECO:0000259" key="10">
    <source>
        <dbReference type="SMART" id="SM00043"/>
    </source>
</evidence>
<dbReference type="FunFam" id="3.10.450.10:FF:000004">
    <property type="entry name" value="Cystatin C"/>
    <property type="match status" value="1"/>
</dbReference>
<dbReference type="GO" id="GO:0008234">
    <property type="term" value="F:cysteine-type peptidase activity"/>
    <property type="evidence" value="ECO:0007669"/>
    <property type="project" value="UniProtKB-KW"/>
</dbReference>
<dbReference type="SMART" id="SM00645">
    <property type="entry name" value="Pept_C1"/>
    <property type="match status" value="1"/>
</dbReference>
<feature type="domain" description="Cystatin" evidence="10">
    <location>
        <begin position="910"/>
        <end position="1017"/>
    </location>
</feature>
<evidence type="ECO:0000256" key="4">
    <source>
        <dbReference type="ARBA" id="ARBA00022704"/>
    </source>
</evidence>
<dbReference type="CDD" id="cd02248">
    <property type="entry name" value="Peptidase_C1A"/>
    <property type="match status" value="1"/>
</dbReference>
<evidence type="ECO:0000259" key="12">
    <source>
        <dbReference type="SMART" id="SM00848"/>
    </source>
</evidence>
<sequence>MQGHSERGGSKGGVRGVGVVTALATTVVHFCTDLEQLEEGNPFYSDVIQFVSNIINDSLILPSTTSPRISLINVYHENSTESGKYFIQLDVSDDCSTSSFTNCIPVKLVCELVASEEVEGLNVHSSKCASKESTPSFPVSEGVFYEENDASDARDIAEFALRQLEDEGSPRRNILEIMSLKKQMEANGTKLYLTVKVTATDGGDSSQLEVCEFEVNQTSEVTLESQGACFPLGEERTNTPLNGDDILAGAVSTVDKLNKLSSSNFVYKLVKVLMAGKLEKPPPVHLTEIRTSISPSLAVEINTTNTLANYATELTPGSDSTLSTFDILVASTRCLKVEQLYDVFGNGTDWRKCEVGDEVLYCSLSSWDRPWAADTLYSQPDCRLQFQANEAESTSAPNDMEGTSFEPAAVEERIAMVEEPAVAVEETVVVAPSYCTGCPTDLNTDNPALGEFTEQALSMIDDSSNQEYIHNIVKILRAQRQVVSGVKYTLLMEVVETSCLKGSGTERQLCEARSGVKTRLCFVEFLEKPWLDQSREILSNNCTQDDNNDLDNEIIPHYVRPDTADRQEIYDYLDAMDEPVPDKVLTRLGVEDIIHIPVHKDPVEPETSVEGNAKNLAASEKEDSSSEETEEIGIIEKPKEGSEDIKEIEGELEIGSVLSETTTVYGDQSLEVRSEYYDNIQQEDHKSEEVLDDSDEDTVISYISTGSRRRRDSLSRPNIGKLIDFDPSEEKYKNELAQIVVRTLDELDADDMKRVVLKILDSKKQLVDGMSYHLTLKVGFTPCKEDGSSKPDCMEGTIPSRICKAQLHQAFISDSKPKVKTVAAFALTKLDLTDSFPNSQPQVKIVAANKQVVQGSLYHLTLELVEGGPSNENVATHVCYVSVWDRPWLNKTELTNSSCSPVQQRTKRELLVGGASPASVSDSGVQRAASTALAHLNSVSNSFYSHTLITLVNATKQVVAGVKYSLVLEVGESTCAKTEASAGTCPLREGSVDQICHMVVVEQLWLNKSELDPSAHRRRRELDNVGIPGGLTLISTDDPNVQEAASFALSELDHITNSANSQCLVKIKRVHSQVVSGLKYHITLEVGESNSKKNVTSEEPCQLKPNAPTQECEVVVWSQPWLNRTELTESSCGPANSGERVKRSSEPHIIGAPTDSDPEDPYIQELANFALTEIDKSSNALFALKKLNILRATTQVVSGKLVTLTMEVGYTKCRKSNNLVREECELKEGSSVRAANRHKGKVTLEMFQDYMTRYNKNYPSKAEHKRRYHIFRANMKRVDLLQRTEQGTAKYGATQFADLTGKARQYKILQSAEFKKKYLGVNPKLKSEDLSPLPAAKIPNIQLPEEFDWRHYNVVTEVKNQGSCGSCWAFSVTGNVEGQWALRRGKLVSLSEQELVDCDTLDQGCGGGLMFNTYTAIKNIGGLENEDDYPYEGEGEQCHFNKSEVQVTVAGGVNITSNETQMAQWLVKNGPISIAINANAMQFYFGGVSHPWSFLCDPESLDHGVLIVGYGVHSKICRETCLLTLHFLYFAAYPLFHKTLPFWVIKNSWGPSWGEQVGNEVMHGNRLLQGVSRRRNLWGKSNGIIGRHRLRYIHYPWYS</sequence>
<evidence type="ECO:0000256" key="2">
    <source>
        <dbReference type="ARBA" id="ARBA00022670"/>
    </source>
</evidence>
<accession>A0A7R8Z814</accession>
<keyword evidence="5" id="KW-0378">Hydrolase</keyword>
<evidence type="ECO:0000256" key="6">
    <source>
        <dbReference type="ARBA" id="ARBA00022807"/>
    </source>
</evidence>
<dbReference type="InterPro" id="IPR018073">
    <property type="entry name" value="Prot_inh_cystat_CS"/>
</dbReference>
<gene>
    <name evidence="13" type="ORF">TDIB3V08_LOCUS3450</name>
</gene>
<evidence type="ECO:0000256" key="9">
    <source>
        <dbReference type="SAM" id="MobiDB-lite"/>
    </source>
</evidence>
<dbReference type="InterPro" id="IPR039417">
    <property type="entry name" value="Peptidase_C1A_papain-like"/>
</dbReference>
<dbReference type="PANTHER" id="PTHR46186:SF2">
    <property type="entry name" value="CYSTATIN"/>
    <property type="match status" value="1"/>
</dbReference>
<evidence type="ECO:0008006" key="14">
    <source>
        <dbReference type="Google" id="ProtNLM"/>
    </source>
</evidence>
<dbReference type="Pfam" id="PF00112">
    <property type="entry name" value="Peptidase_C1"/>
    <property type="match status" value="1"/>
</dbReference>
<feature type="domain" description="Cystatin" evidence="10">
    <location>
        <begin position="1026"/>
        <end position="1133"/>
    </location>
</feature>
<dbReference type="PROSITE" id="PS00139">
    <property type="entry name" value="THIOL_PROTEASE_CYS"/>
    <property type="match status" value="1"/>
</dbReference>
<dbReference type="Pfam" id="PF08246">
    <property type="entry name" value="Inhibitor_I29"/>
    <property type="match status" value="1"/>
</dbReference>
<protein>
    <recommendedName>
        <fullName evidence="14">Cysteine proteinase</fullName>
    </recommendedName>
</protein>
<name>A0A7R8Z814_TIMDO</name>
<organism evidence="13">
    <name type="scientific">Timema douglasi</name>
    <name type="common">Walking stick</name>
    <dbReference type="NCBI Taxonomy" id="61478"/>
    <lineage>
        <taxon>Eukaryota</taxon>
        <taxon>Metazoa</taxon>
        <taxon>Ecdysozoa</taxon>
        <taxon>Arthropoda</taxon>
        <taxon>Hexapoda</taxon>
        <taxon>Insecta</taxon>
        <taxon>Pterygota</taxon>
        <taxon>Neoptera</taxon>
        <taxon>Polyneoptera</taxon>
        <taxon>Phasmatodea</taxon>
        <taxon>Timematodea</taxon>
        <taxon>Timematoidea</taxon>
        <taxon>Timematidae</taxon>
        <taxon>Timema</taxon>
    </lineage>
</organism>
<keyword evidence="3" id="KW-0646">Protease inhibitor</keyword>
<dbReference type="InterPro" id="IPR038765">
    <property type="entry name" value="Papain-like_cys_pep_sf"/>
</dbReference>
<feature type="domain" description="Cystatin" evidence="10">
    <location>
        <begin position="808"/>
        <end position="900"/>
    </location>
</feature>
<evidence type="ECO:0000256" key="3">
    <source>
        <dbReference type="ARBA" id="ARBA00022690"/>
    </source>
</evidence>
<dbReference type="PROSITE" id="PS00287">
    <property type="entry name" value="CYSTATIN"/>
    <property type="match status" value="5"/>
</dbReference>
<dbReference type="SUPFAM" id="SSF54001">
    <property type="entry name" value="Cysteine proteinases"/>
    <property type="match status" value="1"/>
</dbReference>
<dbReference type="CDD" id="cd00042">
    <property type="entry name" value="CY"/>
    <property type="match status" value="6"/>
</dbReference>
<dbReference type="InterPro" id="IPR046350">
    <property type="entry name" value="Cystatin_sf"/>
</dbReference>
<keyword evidence="7" id="KW-0865">Zymogen</keyword>
<reference evidence="13" key="1">
    <citation type="submission" date="2020-11" db="EMBL/GenBank/DDBJ databases">
        <authorList>
            <person name="Tran Van P."/>
        </authorList>
    </citation>
    <scope>NUCLEOTIDE SEQUENCE</scope>
</reference>
<feature type="region of interest" description="Disordered" evidence="9">
    <location>
        <begin position="1127"/>
        <end position="1157"/>
    </location>
</feature>
<evidence type="ECO:0000256" key="7">
    <source>
        <dbReference type="ARBA" id="ARBA00023145"/>
    </source>
</evidence>
<dbReference type="PANTHER" id="PTHR46186">
    <property type="entry name" value="CYSTATIN"/>
    <property type="match status" value="1"/>
</dbReference>
<proteinExistence type="inferred from homology"/>
<keyword evidence="8" id="KW-1015">Disulfide bond</keyword>
<dbReference type="InterPro" id="IPR025660">
    <property type="entry name" value="Pept_his_AS"/>
</dbReference>
<keyword evidence="4" id="KW-0789">Thiol protease inhibitor</keyword>
<dbReference type="PRINTS" id="PR00705">
    <property type="entry name" value="PAPAIN"/>
</dbReference>
<dbReference type="SMART" id="SM00043">
    <property type="entry name" value="CY"/>
    <property type="match status" value="5"/>
</dbReference>
<evidence type="ECO:0000259" key="11">
    <source>
        <dbReference type="SMART" id="SM00645"/>
    </source>
</evidence>
<dbReference type="Pfam" id="PF00031">
    <property type="entry name" value="Cystatin"/>
    <property type="match status" value="4"/>
</dbReference>
<dbReference type="Gene3D" id="3.10.450.10">
    <property type="match status" value="7"/>
</dbReference>
<feature type="domain" description="Cathepsin propeptide inhibitor" evidence="12">
    <location>
        <begin position="1247"/>
        <end position="1304"/>
    </location>
</feature>
<evidence type="ECO:0000256" key="5">
    <source>
        <dbReference type="ARBA" id="ARBA00022801"/>
    </source>
</evidence>
<keyword evidence="2" id="KW-0645">Protease</keyword>
<keyword evidence="6" id="KW-0788">Thiol protease</keyword>
<feature type="domain" description="Cystatin" evidence="10">
    <location>
        <begin position="1148"/>
        <end position="1250"/>
    </location>
</feature>
<dbReference type="GO" id="GO:0004869">
    <property type="term" value="F:cysteine-type endopeptidase inhibitor activity"/>
    <property type="evidence" value="ECO:0007669"/>
    <property type="project" value="UniProtKB-KW"/>
</dbReference>
<dbReference type="Gene3D" id="3.90.70.10">
    <property type="entry name" value="Cysteine proteinases"/>
    <property type="match status" value="1"/>
</dbReference>
<feature type="domain" description="Cystatin" evidence="10">
    <location>
        <begin position="434"/>
        <end position="543"/>
    </location>
</feature>
<dbReference type="GO" id="GO:0031982">
    <property type="term" value="C:vesicle"/>
    <property type="evidence" value="ECO:0007669"/>
    <property type="project" value="TreeGrafter"/>
</dbReference>
<dbReference type="InterPro" id="IPR000169">
    <property type="entry name" value="Pept_cys_AS"/>
</dbReference>
<feature type="region of interest" description="Disordered" evidence="9">
    <location>
        <begin position="603"/>
        <end position="632"/>
    </location>
</feature>
<dbReference type="SUPFAM" id="SSF54403">
    <property type="entry name" value="Cystatin/monellin"/>
    <property type="match status" value="6"/>
</dbReference>
<dbReference type="SMART" id="SM00848">
    <property type="entry name" value="Inhibitor_I29"/>
    <property type="match status" value="1"/>
</dbReference>
<comment type="similarity">
    <text evidence="1">Belongs to the cystatin family.</text>
</comment>
<evidence type="ECO:0000313" key="13">
    <source>
        <dbReference type="EMBL" id="CAD7197134.1"/>
    </source>
</evidence>
<evidence type="ECO:0000256" key="8">
    <source>
        <dbReference type="ARBA" id="ARBA00023157"/>
    </source>
</evidence>
<feature type="domain" description="Peptidase C1A papain C-terminal" evidence="11">
    <location>
        <begin position="1343"/>
        <end position="1571"/>
    </location>
</feature>
<dbReference type="GO" id="GO:0006508">
    <property type="term" value="P:proteolysis"/>
    <property type="evidence" value="ECO:0007669"/>
    <property type="project" value="UniProtKB-KW"/>
</dbReference>
<dbReference type="GO" id="GO:0005737">
    <property type="term" value="C:cytoplasm"/>
    <property type="evidence" value="ECO:0007669"/>
    <property type="project" value="TreeGrafter"/>
</dbReference>
<dbReference type="EMBL" id="OA565500">
    <property type="protein sequence ID" value="CAD7197134.1"/>
    <property type="molecule type" value="Genomic_DNA"/>
</dbReference>
<dbReference type="InterPro" id="IPR000010">
    <property type="entry name" value="Cystatin_dom"/>
</dbReference>
<evidence type="ECO:0000256" key="1">
    <source>
        <dbReference type="ARBA" id="ARBA00009403"/>
    </source>
</evidence>
<dbReference type="InterPro" id="IPR013201">
    <property type="entry name" value="Prot_inhib_I29"/>
</dbReference>
<dbReference type="PROSITE" id="PS00639">
    <property type="entry name" value="THIOL_PROTEASE_HIS"/>
    <property type="match status" value="1"/>
</dbReference>
<dbReference type="GO" id="GO:0005615">
    <property type="term" value="C:extracellular space"/>
    <property type="evidence" value="ECO:0007669"/>
    <property type="project" value="TreeGrafter"/>
</dbReference>
<dbReference type="InterPro" id="IPR000668">
    <property type="entry name" value="Peptidase_C1A_C"/>
</dbReference>